<dbReference type="Pfam" id="PF00117">
    <property type="entry name" value="GATase"/>
    <property type="match status" value="1"/>
</dbReference>
<comment type="caution">
    <text evidence="2">The sequence shown here is derived from an EMBL/GenBank/DDBJ whole genome shotgun (WGS) entry which is preliminary data.</text>
</comment>
<dbReference type="Gene3D" id="3.40.50.880">
    <property type="match status" value="1"/>
</dbReference>
<dbReference type="Proteomes" id="UP000261931">
    <property type="component" value="Unassembled WGS sequence"/>
</dbReference>
<dbReference type="InterPro" id="IPR029062">
    <property type="entry name" value="Class_I_gatase-like"/>
</dbReference>
<dbReference type="CDD" id="cd01741">
    <property type="entry name" value="GATase1_1"/>
    <property type="match status" value="1"/>
</dbReference>
<name>A0A372EQU3_9BURK</name>
<protein>
    <submittedName>
        <fullName evidence="2">Glutamine amidotransferase</fullName>
    </submittedName>
</protein>
<dbReference type="AlphaFoldDB" id="A0A372EQU3"/>
<keyword evidence="2" id="KW-0315">Glutamine amidotransferase</keyword>
<keyword evidence="2" id="KW-0808">Transferase</keyword>
<dbReference type="PRINTS" id="PR00097">
    <property type="entry name" value="ANTSNTHASEII"/>
</dbReference>
<dbReference type="PANTHER" id="PTHR42695">
    <property type="entry name" value="GLUTAMINE AMIDOTRANSFERASE YLR126C-RELATED"/>
    <property type="match status" value="1"/>
</dbReference>
<keyword evidence="3" id="KW-1185">Reference proteome</keyword>
<accession>A0A372EQU3</accession>
<evidence type="ECO:0000259" key="1">
    <source>
        <dbReference type="Pfam" id="PF00117"/>
    </source>
</evidence>
<dbReference type="EMBL" id="QVLS01000001">
    <property type="protein sequence ID" value="RFP82886.1"/>
    <property type="molecule type" value="Genomic_DNA"/>
</dbReference>
<dbReference type="PROSITE" id="PS51273">
    <property type="entry name" value="GATASE_TYPE_1"/>
    <property type="match status" value="1"/>
</dbReference>
<sequence length="231" mass="25174">MLVVAAGQTFDELSRAEGDFPDWIARGLGDGVTLRHADAREAPDYPDPRTLGGVVVSGSHAMVSDRAPWSEHLARWLKDCVAAELPVLGICFGHQLLAHALGGEVDRLPEGPEVGTREVRLGPEAGDDALLGALPARFPAQLIHYQSVRRLPAGAVPLARSDIESHQAFRVGRRAWGVQFHPEFSATAMRGYLERLKGELGEEVERRLDEVGPTPQAAQVLRRFAELTRQA</sequence>
<dbReference type="SUPFAM" id="SSF52317">
    <property type="entry name" value="Class I glutamine amidotransferase-like"/>
    <property type="match status" value="1"/>
</dbReference>
<evidence type="ECO:0000313" key="2">
    <source>
        <dbReference type="EMBL" id="RFP82886.1"/>
    </source>
</evidence>
<proteinExistence type="predicted"/>
<dbReference type="GO" id="GO:0016740">
    <property type="term" value="F:transferase activity"/>
    <property type="evidence" value="ECO:0007669"/>
    <property type="project" value="UniProtKB-KW"/>
</dbReference>
<dbReference type="InterPro" id="IPR044992">
    <property type="entry name" value="ChyE-like"/>
</dbReference>
<dbReference type="PRINTS" id="PR00096">
    <property type="entry name" value="GATASE"/>
</dbReference>
<organism evidence="2 3">
    <name type="scientific">Hydrogenophaga borbori</name>
    <dbReference type="NCBI Taxonomy" id="2294117"/>
    <lineage>
        <taxon>Bacteria</taxon>
        <taxon>Pseudomonadati</taxon>
        <taxon>Pseudomonadota</taxon>
        <taxon>Betaproteobacteria</taxon>
        <taxon>Burkholderiales</taxon>
        <taxon>Comamonadaceae</taxon>
        <taxon>Hydrogenophaga</taxon>
    </lineage>
</organism>
<dbReference type="PANTHER" id="PTHR42695:SF5">
    <property type="entry name" value="GLUTAMINE AMIDOTRANSFERASE YLR126C-RELATED"/>
    <property type="match status" value="1"/>
</dbReference>
<feature type="domain" description="Glutamine amidotransferase" evidence="1">
    <location>
        <begin position="51"/>
        <end position="190"/>
    </location>
</feature>
<reference evidence="2 3" key="1">
    <citation type="submission" date="2018-08" db="EMBL/GenBank/DDBJ databases">
        <title>Hydrogenophaga sp. LA-38 isolated from sludge.</title>
        <authorList>
            <person name="Im W.-T."/>
        </authorList>
    </citation>
    <scope>NUCLEOTIDE SEQUENCE [LARGE SCALE GENOMIC DNA]</scope>
    <source>
        <strain evidence="2 3">LA-38</strain>
    </source>
</reference>
<evidence type="ECO:0000313" key="3">
    <source>
        <dbReference type="Proteomes" id="UP000261931"/>
    </source>
</evidence>
<gene>
    <name evidence="2" type="ORF">DY262_02735</name>
</gene>
<dbReference type="NCBIfam" id="NF006562">
    <property type="entry name" value="PRK09065.1"/>
    <property type="match status" value="1"/>
</dbReference>
<dbReference type="GO" id="GO:0005829">
    <property type="term" value="C:cytosol"/>
    <property type="evidence" value="ECO:0007669"/>
    <property type="project" value="TreeGrafter"/>
</dbReference>
<dbReference type="InterPro" id="IPR017926">
    <property type="entry name" value="GATASE"/>
</dbReference>